<dbReference type="Proteomes" id="UP000198757">
    <property type="component" value="Unassembled WGS sequence"/>
</dbReference>
<protein>
    <submittedName>
        <fullName evidence="1">Aegerolysin</fullName>
    </submittedName>
</protein>
<dbReference type="EMBL" id="FMZO01000007">
    <property type="protein sequence ID" value="SDD27446.1"/>
    <property type="molecule type" value="Genomic_DNA"/>
</dbReference>
<dbReference type="AlphaFoldDB" id="A0A1G6TFZ5"/>
<dbReference type="OrthoDB" id="1396774at2"/>
<dbReference type="STRING" id="1285928.SAMN04487894_107188"/>
<dbReference type="RefSeq" id="WP_090390795.1">
    <property type="nucleotide sequence ID" value="NZ_FMZO01000007.1"/>
</dbReference>
<evidence type="ECO:0000313" key="2">
    <source>
        <dbReference type="Proteomes" id="UP000198757"/>
    </source>
</evidence>
<organism evidence="1 2">
    <name type="scientific">Niabella drilacis (strain DSM 25811 / CCM 8410 / CCUG 62505 / LMG 26954 / E90)</name>
    <dbReference type="NCBI Taxonomy" id="1285928"/>
    <lineage>
        <taxon>Bacteria</taxon>
        <taxon>Pseudomonadati</taxon>
        <taxon>Bacteroidota</taxon>
        <taxon>Chitinophagia</taxon>
        <taxon>Chitinophagales</taxon>
        <taxon>Chitinophagaceae</taxon>
        <taxon>Niabella</taxon>
    </lineage>
</organism>
<reference evidence="2" key="1">
    <citation type="submission" date="2016-10" db="EMBL/GenBank/DDBJ databases">
        <authorList>
            <person name="Varghese N."/>
            <person name="Submissions S."/>
        </authorList>
    </citation>
    <scope>NUCLEOTIDE SEQUENCE [LARGE SCALE GENOMIC DNA]</scope>
    <source>
        <strain evidence="2">DSM 25811 / CCM 8410 / LMG 26954 / E90</strain>
    </source>
</reference>
<keyword evidence="2" id="KW-1185">Reference proteome</keyword>
<sequence length="727" mass="81156">MAARSVKIKLHNLTGFRLTKLEEGLDHGEWTGHVPEIIEPNSMVEFGSESGGDIPVLGSIGTGTEGHIKYKIEDGKNTECYFHWNNPFSSSAIGDHFNIFHEFINEGYAIYHTGDDNSHDEIVDLYIDISKEVTVPRFLPSTHGFRFANHWADFGYQIPALQDIPLIGDIKFGDASNGLCGGMVNAVRDYYEANYPIPQIQTVPNNPNDPLTKYIIDRLLASFDLRDVTMYLKLMSPAYADTDEGLLHQAGQQGRAYITIKEEWPMIKNDIDNGHPSPIGLIRIKSLNPGDLGHNHQVLVYGYKISGNNVVLRIYDPNYPARDNLEINLSLFSTAEPVKAVYNTNDGKPIYALFRTNYERRDGFPRFNYDRFISRFAATNIYASQAGKVYGTILLKKEAADWRDIRASDLGNPQTSDERFRAVSTYAVNNGYIGAFPNFFEADYGQGTVYGTLLIKKETADWKDIPAADLGNPQTPDERFRAVNTYASNNGYIGAFPNFFEADYGQGTVYGTLLIKKEAADWSDILASTLGIPQTFEERFRAVNTYAGNKGYAGAFPNFFEANYEYIGAFPNFFEADYGHGTVYGTLFIKKGAADWSDIPAVDLGNPQLPEERFRAMNTYAGKKGYIGAFPNFLEADYGQGTVYGTLLIKKEAADWKDIPAADLGNPQTPDERFRAVNTYASNNGYIGAFPNFFEADYGQGTVYGTLLIKKEAADWRDIPAADLKLQ</sequence>
<dbReference type="Gene3D" id="2.60.270.50">
    <property type="match status" value="1"/>
</dbReference>
<proteinExistence type="predicted"/>
<name>A0A1G6TFZ5_NIADE</name>
<evidence type="ECO:0000313" key="1">
    <source>
        <dbReference type="EMBL" id="SDD27446.1"/>
    </source>
</evidence>
<accession>A0A1G6TFZ5</accession>
<gene>
    <name evidence="1" type="ORF">SAMN04487894_107188</name>
</gene>